<evidence type="ECO:0000256" key="3">
    <source>
        <dbReference type="ARBA" id="ARBA00023024"/>
    </source>
</evidence>
<dbReference type="InterPro" id="IPR017853">
    <property type="entry name" value="GH"/>
</dbReference>
<keyword evidence="3" id="KW-0146">Chitin degradation</keyword>
<keyword evidence="2 7" id="KW-0732">Signal</keyword>
<evidence type="ECO:0000313" key="9">
    <source>
        <dbReference type="EMBL" id="MBX42673.1"/>
    </source>
</evidence>
<name>A0A2P2NJM4_RHIMU</name>
<dbReference type="AlphaFoldDB" id="A0A2P2NJM4"/>
<keyword evidence="6" id="KW-0624">Polysaccharide degradation</keyword>
<proteinExistence type="predicted"/>
<evidence type="ECO:0000256" key="6">
    <source>
        <dbReference type="ARBA" id="ARBA00023326"/>
    </source>
</evidence>
<dbReference type="SUPFAM" id="SSF51445">
    <property type="entry name" value="(Trans)glycosidases"/>
    <property type="match status" value="1"/>
</dbReference>
<keyword evidence="4" id="KW-1015">Disulfide bond</keyword>
<evidence type="ECO:0000256" key="5">
    <source>
        <dbReference type="ARBA" id="ARBA00023277"/>
    </source>
</evidence>
<dbReference type="PANTHER" id="PTHR45708:SF22">
    <property type="entry name" value="ACIDIC ENDOCHITINASE"/>
    <property type="match status" value="1"/>
</dbReference>
<dbReference type="GO" id="GO:0000272">
    <property type="term" value="P:polysaccharide catabolic process"/>
    <property type="evidence" value="ECO:0007669"/>
    <property type="project" value="UniProtKB-KW"/>
</dbReference>
<evidence type="ECO:0000259" key="8">
    <source>
        <dbReference type="PROSITE" id="PS51910"/>
    </source>
</evidence>
<dbReference type="Gene3D" id="3.20.20.80">
    <property type="entry name" value="Glycosidases"/>
    <property type="match status" value="1"/>
</dbReference>
<organism evidence="9">
    <name type="scientific">Rhizophora mucronata</name>
    <name type="common">Asiatic mangrove</name>
    <dbReference type="NCBI Taxonomy" id="61149"/>
    <lineage>
        <taxon>Eukaryota</taxon>
        <taxon>Viridiplantae</taxon>
        <taxon>Streptophyta</taxon>
        <taxon>Embryophyta</taxon>
        <taxon>Tracheophyta</taxon>
        <taxon>Spermatophyta</taxon>
        <taxon>Magnoliopsida</taxon>
        <taxon>eudicotyledons</taxon>
        <taxon>Gunneridae</taxon>
        <taxon>Pentapetalae</taxon>
        <taxon>rosids</taxon>
        <taxon>fabids</taxon>
        <taxon>Malpighiales</taxon>
        <taxon>Rhizophoraceae</taxon>
        <taxon>Rhizophora</taxon>
    </lineage>
</organism>
<evidence type="ECO:0000256" key="2">
    <source>
        <dbReference type="ARBA" id="ARBA00022729"/>
    </source>
</evidence>
<dbReference type="PROSITE" id="PS51910">
    <property type="entry name" value="GH18_2"/>
    <property type="match status" value="1"/>
</dbReference>
<evidence type="ECO:0000256" key="7">
    <source>
        <dbReference type="SAM" id="SignalP"/>
    </source>
</evidence>
<keyword evidence="5" id="KW-0119">Carbohydrate metabolism</keyword>
<feature type="chain" id="PRO_5015160236" description="GH18 domain-containing protein" evidence="7">
    <location>
        <begin position="26"/>
        <end position="119"/>
    </location>
</feature>
<sequence length="119" mass="12160">MDDRFPGSIALLFCLLLSAFKNCYAGVVSVYWGQDVKEGTLADTCASGNYAIVNIAFLHSFGSGQTPTINLAGHCDPSSGGCAGLSNDITACQNLGIKVLLSIGGGSGSYSLSSADDAR</sequence>
<dbReference type="InterPro" id="IPR050542">
    <property type="entry name" value="Glycosyl_Hydrlase18_Chitinase"/>
</dbReference>
<reference evidence="9" key="1">
    <citation type="submission" date="2018-02" db="EMBL/GenBank/DDBJ databases">
        <title>Rhizophora mucronata_Transcriptome.</title>
        <authorList>
            <person name="Meera S.P."/>
            <person name="Sreeshan A."/>
            <person name="Augustine A."/>
        </authorList>
    </citation>
    <scope>NUCLEOTIDE SEQUENCE</scope>
    <source>
        <tissue evidence="9">Leaf</tissue>
    </source>
</reference>
<feature type="signal peptide" evidence="7">
    <location>
        <begin position="1"/>
        <end position="25"/>
    </location>
</feature>
<evidence type="ECO:0000256" key="1">
    <source>
        <dbReference type="ARBA" id="ARBA00000822"/>
    </source>
</evidence>
<protein>
    <recommendedName>
        <fullName evidence="8">GH18 domain-containing protein</fullName>
    </recommendedName>
</protein>
<dbReference type="EMBL" id="GGEC01062189">
    <property type="protein sequence ID" value="MBX42673.1"/>
    <property type="molecule type" value="Transcribed_RNA"/>
</dbReference>
<comment type="catalytic activity">
    <reaction evidence="1">
        <text>Random endo-hydrolysis of N-acetyl-beta-D-glucosaminide (1-&gt;4)-beta-linkages in chitin and chitodextrins.</text>
        <dbReference type="EC" id="3.2.1.14"/>
    </reaction>
</comment>
<accession>A0A2P2NJM4</accession>
<dbReference type="GO" id="GO:0006032">
    <property type="term" value="P:chitin catabolic process"/>
    <property type="evidence" value="ECO:0007669"/>
    <property type="project" value="UniProtKB-KW"/>
</dbReference>
<dbReference type="GO" id="GO:0005576">
    <property type="term" value="C:extracellular region"/>
    <property type="evidence" value="ECO:0007669"/>
    <property type="project" value="TreeGrafter"/>
</dbReference>
<feature type="domain" description="GH18" evidence="8">
    <location>
        <begin position="26"/>
        <end position="119"/>
    </location>
</feature>
<dbReference type="PANTHER" id="PTHR45708">
    <property type="entry name" value="ENDOCHITINASE"/>
    <property type="match status" value="1"/>
</dbReference>
<dbReference type="GO" id="GO:0008843">
    <property type="term" value="F:endochitinase activity"/>
    <property type="evidence" value="ECO:0007669"/>
    <property type="project" value="UniProtKB-EC"/>
</dbReference>
<dbReference type="InterPro" id="IPR001223">
    <property type="entry name" value="Glyco_hydro18_cat"/>
</dbReference>
<evidence type="ECO:0000256" key="4">
    <source>
        <dbReference type="ARBA" id="ARBA00023157"/>
    </source>
</evidence>